<dbReference type="RefSeq" id="WP_338094969.1">
    <property type="nucleotide sequence ID" value="NZ_JAWDKA010000011.1"/>
</dbReference>
<dbReference type="PANTHER" id="PTHR42885:SF2">
    <property type="entry name" value="HISTIDINOL-PHOSPHATE AMINOTRANSFERASE"/>
    <property type="match status" value="1"/>
</dbReference>
<keyword evidence="6 7" id="KW-0368">Histidine biosynthesis</keyword>
<gene>
    <name evidence="7 9" type="primary">hisC</name>
    <name evidence="9" type="ORF">McpAg1_17920</name>
</gene>
<keyword evidence="3 7" id="KW-0028">Amino-acid biosynthesis</keyword>
<feature type="domain" description="Aminotransferase class I/classII large" evidence="8">
    <location>
        <begin position="39"/>
        <end position="355"/>
    </location>
</feature>
<comment type="cofactor">
    <cofactor evidence="1 7">
        <name>pyridoxal 5'-phosphate</name>
        <dbReference type="ChEBI" id="CHEBI:597326"/>
    </cofactor>
</comment>
<dbReference type="EMBL" id="JAWDKA010000011">
    <property type="protein sequence ID" value="MDV0442545.1"/>
    <property type="molecule type" value="Genomic_DNA"/>
</dbReference>
<keyword evidence="2 7" id="KW-0032">Aminotransferase</keyword>
<dbReference type="GO" id="GO:0030170">
    <property type="term" value="F:pyridoxal phosphate binding"/>
    <property type="evidence" value="ECO:0007669"/>
    <property type="project" value="InterPro"/>
</dbReference>
<evidence type="ECO:0000256" key="1">
    <source>
        <dbReference type="ARBA" id="ARBA00001933"/>
    </source>
</evidence>
<dbReference type="InterPro" id="IPR005861">
    <property type="entry name" value="HisP_aminotrans"/>
</dbReference>
<dbReference type="InterPro" id="IPR015421">
    <property type="entry name" value="PyrdxlP-dep_Trfase_major"/>
</dbReference>
<comment type="pathway">
    <text evidence="7">Amino-acid biosynthesis; L-histidine biosynthesis; L-histidine from 5-phospho-alpha-D-ribose 1-diphosphate: step 7/9.</text>
</comment>
<dbReference type="Pfam" id="PF00155">
    <property type="entry name" value="Aminotran_1_2"/>
    <property type="match status" value="1"/>
</dbReference>
<keyword evidence="4 7" id="KW-0808">Transferase</keyword>
<dbReference type="SUPFAM" id="SSF53383">
    <property type="entry name" value="PLP-dependent transferases"/>
    <property type="match status" value="1"/>
</dbReference>
<evidence type="ECO:0000259" key="8">
    <source>
        <dbReference type="Pfam" id="PF00155"/>
    </source>
</evidence>
<dbReference type="GO" id="GO:0004400">
    <property type="term" value="F:histidinol-phosphate transaminase activity"/>
    <property type="evidence" value="ECO:0007669"/>
    <property type="project" value="UniProtKB-UniRule"/>
</dbReference>
<evidence type="ECO:0000256" key="7">
    <source>
        <dbReference type="HAMAP-Rule" id="MF_01023"/>
    </source>
</evidence>
<dbReference type="Gene3D" id="3.90.1150.10">
    <property type="entry name" value="Aspartate Aminotransferase, domain 1"/>
    <property type="match status" value="1"/>
</dbReference>
<dbReference type="InterPro" id="IPR004839">
    <property type="entry name" value="Aminotransferase_I/II_large"/>
</dbReference>
<name>A0AAE4MEG2_9EURY</name>
<evidence type="ECO:0000256" key="3">
    <source>
        <dbReference type="ARBA" id="ARBA00022605"/>
    </source>
</evidence>
<dbReference type="EC" id="2.6.1.9" evidence="7"/>
<evidence type="ECO:0000256" key="2">
    <source>
        <dbReference type="ARBA" id="ARBA00022576"/>
    </source>
</evidence>
<accession>A0AAE4MEG2</accession>
<dbReference type="InterPro" id="IPR015424">
    <property type="entry name" value="PyrdxlP-dep_Trfase"/>
</dbReference>
<evidence type="ECO:0000256" key="6">
    <source>
        <dbReference type="ARBA" id="ARBA00023102"/>
    </source>
</evidence>
<keyword evidence="5 7" id="KW-0663">Pyridoxal phosphate</keyword>
<dbReference type="CDD" id="cd00609">
    <property type="entry name" value="AAT_like"/>
    <property type="match status" value="1"/>
</dbReference>
<reference evidence="9" key="1">
    <citation type="submission" date="2023-06" db="EMBL/GenBank/DDBJ databases">
        <title>Genome sequence of Methancorpusculaceae sp. Ag1.</title>
        <authorList>
            <person name="Protasov E."/>
            <person name="Platt K."/>
            <person name="Poehlein A."/>
            <person name="Daniel R."/>
            <person name="Brune A."/>
        </authorList>
    </citation>
    <scope>NUCLEOTIDE SEQUENCE</scope>
    <source>
        <strain evidence="9">Ag1</strain>
    </source>
</reference>
<keyword evidence="10" id="KW-1185">Reference proteome</keyword>
<dbReference type="Gene3D" id="3.40.640.10">
    <property type="entry name" value="Type I PLP-dependent aspartate aminotransferase-like (Major domain)"/>
    <property type="match status" value="1"/>
</dbReference>
<proteinExistence type="inferred from homology"/>
<comment type="similarity">
    <text evidence="7">Belongs to the class-II pyridoxal-phosphate-dependent aminotransferase family. Histidinol-phosphate aminotransferase subfamily.</text>
</comment>
<dbReference type="HAMAP" id="MF_01023">
    <property type="entry name" value="HisC_aminotrans_2"/>
    <property type="match status" value="1"/>
</dbReference>
<comment type="caution">
    <text evidence="9">The sequence shown here is derived from an EMBL/GenBank/DDBJ whole genome shotgun (WGS) entry which is preliminary data.</text>
</comment>
<organism evidence="9 10">
    <name type="scientific">Methanorbis furvi</name>
    <dbReference type="NCBI Taxonomy" id="3028299"/>
    <lineage>
        <taxon>Archaea</taxon>
        <taxon>Methanobacteriati</taxon>
        <taxon>Methanobacteriota</taxon>
        <taxon>Stenosarchaea group</taxon>
        <taxon>Methanomicrobia</taxon>
        <taxon>Methanomicrobiales</taxon>
        <taxon>Methanocorpusculaceae</taxon>
        <taxon>Methanorbis</taxon>
    </lineage>
</organism>
<dbReference type="PANTHER" id="PTHR42885">
    <property type="entry name" value="HISTIDINOL-PHOSPHATE AMINOTRANSFERASE-RELATED"/>
    <property type="match status" value="1"/>
</dbReference>
<evidence type="ECO:0000256" key="5">
    <source>
        <dbReference type="ARBA" id="ARBA00022898"/>
    </source>
</evidence>
<evidence type="ECO:0000313" key="10">
    <source>
        <dbReference type="Proteomes" id="UP001273136"/>
    </source>
</evidence>
<evidence type="ECO:0000256" key="4">
    <source>
        <dbReference type="ARBA" id="ARBA00022679"/>
    </source>
</evidence>
<protein>
    <recommendedName>
        <fullName evidence="7">Histidinol-phosphate aminotransferase</fullName>
        <ecNumber evidence="7">2.6.1.9</ecNumber>
    </recommendedName>
    <alternativeName>
        <fullName evidence="7">Imidazole acetol-phosphate transaminase</fullName>
    </alternativeName>
</protein>
<dbReference type="GO" id="GO:0000105">
    <property type="term" value="P:L-histidine biosynthetic process"/>
    <property type="evidence" value="ECO:0007669"/>
    <property type="project" value="UniProtKB-UniRule"/>
</dbReference>
<sequence length="359" mass="38935">MKQQTQCETSLCRDLYTKTGYVFAKSPDEIAKMSGFTEIARLGSNENPYPPSPAVLKAAADALASANRYPDPKAESFTGAIRRHIYDSPVVTSGLGMDGVIETVIRALIAPNDKVVVSTPTFSMYGIAAAAASAVVVNVSRLPDFSVDVDAFIREAKDAKLSFLCTPNNPTGTVTPVCDIEKILDSITGVLFLDNAYVEFCDADYLSLLKKYDNLIIGRTLSKVYGLAGLRVGYGFVPQWLEGPYHAAATPFTLNRVSEAAAVAALADESYRDNFIAHVRKWRSVFVKEIPYPVIPSGANFVLFDTAPLLSNDAMELFAKQGVLVRSCASFPGLGDTFVRVSVGDVWENERFLAAVKQL</sequence>
<comment type="catalytic activity">
    <reaction evidence="7">
        <text>L-histidinol phosphate + 2-oxoglutarate = 3-(imidazol-4-yl)-2-oxopropyl phosphate + L-glutamate</text>
        <dbReference type="Rhea" id="RHEA:23744"/>
        <dbReference type="ChEBI" id="CHEBI:16810"/>
        <dbReference type="ChEBI" id="CHEBI:29985"/>
        <dbReference type="ChEBI" id="CHEBI:57766"/>
        <dbReference type="ChEBI" id="CHEBI:57980"/>
        <dbReference type="EC" id="2.6.1.9"/>
    </reaction>
</comment>
<dbReference type="InterPro" id="IPR015422">
    <property type="entry name" value="PyrdxlP-dep_Trfase_small"/>
</dbReference>
<evidence type="ECO:0000313" key="9">
    <source>
        <dbReference type="EMBL" id="MDV0442545.1"/>
    </source>
</evidence>
<dbReference type="Proteomes" id="UP001273136">
    <property type="component" value="Unassembled WGS sequence"/>
</dbReference>
<feature type="modified residue" description="N6-(pyridoxal phosphate)lysine" evidence="7">
    <location>
        <position position="223"/>
    </location>
</feature>
<dbReference type="AlphaFoldDB" id="A0AAE4MEG2"/>